<evidence type="ECO:0000313" key="2">
    <source>
        <dbReference type="Proteomes" id="UP000004095"/>
    </source>
</evidence>
<reference evidence="1 2" key="1">
    <citation type="submission" date="2007-01" db="EMBL/GenBank/DDBJ databases">
        <authorList>
            <person name="Haygood M."/>
            <person name="Podell S."/>
            <person name="Anderson C."/>
            <person name="Hopkinson B."/>
            <person name="Roe K."/>
            <person name="Barbeau K."/>
            <person name="Gaasterland T."/>
            <person name="Ferriera S."/>
            <person name="Johnson J."/>
            <person name="Kravitz S."/>
            <person name="Beeson K."/>
            <person name="Sutton G."/>
            <person name="Rogers Y.-H."/>
            <person name="Friedman R."/>
            <person name="Frazier M."/>
            <person name="Venter J.C."/>
        </authorList>
    </citation>
    <scope>NUCLEOTIDE SEQUENCE [LARGE SCALE GENOMIC DNA]</scope>
    <source>
        <strain evidence="1 2">ATCC 23134</strain>
    </source>
</reference>
<organism evidence="1 2">
    <name type="scientific">Microscilla marina ATCC 23134</name>
    <dbReference type="NCBI Taxonomy" id="313606"/>
    <lineage>
        <taxon>Bacteria</taxon>
        <taxon>Pseudomonadati</taxon>
        <taxon>Bacteroidota</taxon>
        <taxon>Cytophagia</taxon>
        <taxon>Cytophagales</taxon>
        <taxon>Microscillaceae</taxon>
        <taxon>Microscilla</taxon>
    </lineage>
</organism>
<gene>
    <name evidence="1" type="ORF">M23134_00673</name>
</gene>
<dbReference type="Proteomes" id="UP000004095">
    <property type="component" value="Unassembled WGS sequence"/>
</dbReference>
<keyword evidence="2" id="KW-1185">Reference proteome</keyword>
<protein>
    <submittedName>
        <fullName evidence="1">Uncharacterized protein</fullName>
    </submittedName>
</protein>
<dbReference type="AlphaFoldDB" id="A1ZVN2"/>
<accession>A1ZVN2</accession>
<dbReference type="RefSeq" id="WP_002702588.1">
    <property type="nucleotide sequence ID" value="NZ_AAWS01000046.1"/>
</dbReference>
<name>A1ZVN2_MICM2</name>
<dbReference type="EMBL" id="AAWS01000046">
    <property type="protein sequence ID" value="EAY25575.1"/>
    <property type="molecule type" value="Genomic_DNA"/>
</dbReference>
<proteinExistence type="predicted"/>
<comment type="caution">
    <text evidence="1">The sequence shown here is derived from an EMBL/GenBank/DDBJ whole genome shotgun (WGS) entry which is preliminary data.</text>
</comment>
<evidence type="ECO:0000313" key="1">
    <source>
        <dbReference type="EMBL" id="EAY25575.1"/>
    </source>
</evidence>
<sequence>MKKKTRKPRVVTVYQKLWEAGIAFSITDLKYLNGGTYYLDWLRANPRTELEEMEMVYEGKRIKQFLFPAFFEKKIESKIFFHFQRKSDHLKKFPLEGKNKTNKENTEE</sequence>